<keyword evidence="3" id="KW-1185">Reference proteome</keyword>
<evidence type="ECO:0000313" key="3">
    <source>
        <dbReference type="Proteomes" id="UP000265515"/>
    </source>
</evidence>
<evidence type="ECO:0000256" key="1">
    <source>
        <dbReference type="SAM" id="MobiDB-lite"/>
    </source>
</evidence>
<proteinExistence type="predicted"/>
<evidence type="ECO:0000313" key="2">
    <source>
        <dbReference type="EMBL" id="GBG68211.1"/>
    </source>
</evidence>
<feature type="compositionally biased region" description="Basic and acidic residues" evidence="1">
    <location>
        <begin position="216"/>
        <end position="227"/>
    </location>
</feature>
<evidence type="ECO:0008006" key="4">
    <source>
        <dbReference type="Google" id="ProtNLM"/>
    </source>
</evidence>
<dbReference type="AlphaFoldDB" id="A0A388KDV0"/>
<dbReference type="Gramene" id="GBG68211">
    <property type="protein sequence ID" value="GBG68211"/>
    <property type="gene ID" value="CBR_g2763"/>
</dbReference>
<feature type="compositionally biased region" description="Basic and acidic residues" evidence="1">
    <location>
        <begin position="294"/>
        <end position="325"/>
    </location>
</feature>
<gene>
    <name evidence="2" type="ORF">CBR_g2763</name>
</gene>
<reference evidence="2 3" key="1">
    <citation type="journal article" date="2018" name="Cell">
        <title>The Chara Genome: Secondary Complexity and Implications for Plant Terrestrialization.</title>
        <authorList>
            <person name="Nishiyama T."/>
            <person name="Sakayama H."/>
            <person name="Vries J.D."/>
            <person name="Buschmann H."/>
            <person name="Saint-Marcoux D."/>
            <person name="Ullrich K.K."/>
            <person name="Haas F.B."/>
            <person name="Vanderstraeten L."/>
            <person name="Becker D."/>
            <person name="Lang D."/>
            <person name="Vosolsobe S."/>
            <person name="Rombauts S."/>
            <person name="Wilhelmsson P.K.I."/>
            <person name="Janitza P."/>
            <person name="Kern R."/>
            <person name="Heyl A."/>
            <person name="Rumpler F."/>
            <person name="Villalobos L.I.A.C."/>
            <person name="Clay J.M."/>
            <person name="Skokan R."/>
            <person name="Toyoda A."/>
            <person name="Suzuki Y."/>
            <person name="Kagoshima H."/>
            <person name="Schijlen E."/>
            <person name="Tajeshwar N."/>
            <person name="Catarino B."/>
            <person name="Hetherington A.J."/>
            <person name="Saltykova A."/>
            <person name="Bonnot C."/>
            <person name="Breuninger H."/>
            <person name="Symeonidi A."/>
            <person name="Radhakrishnan G.V."/>
            <person name="Van Nieuwerburgh F."/>
            <person name="Deforce D."/>
            <person name="Chang C."/>
            <person name="Karol K.G."/>
            <person name="Hedrich R."/>
            <person name="Ulvskov P."/>
            <person name="Glockner G."/>
            <person name="Delwiche C.F."/>
            <person name="Petrasek J."/>
            <person name="Van de Peer Y."/>
            <person name="Friml J."/>
            <person name="Beilby M."/>
            <person name="Dolan L."/>
            <person name="Kohara Y."/>
            <person name="Sugano S."/>
            <person name="Fujiyama A."/>
            <person name="Delaux P.-M."/>
            <person name="Quint M."/>
            <person name="TheiBen G."/>
            <person name="Hagemann M."/>
            <person name="Harholt J."/>
            <person name="Dunand C."/>
            <person name="Zachgo S."/>
            <person name="Langdale J."/>
            <person name="Maumus F."/>
            <person name="Straeten D.V.D."/>
            <person name="Gould S.B."/>
            <person name="Rensing S.A."/>
        </authorList>
    </citation>
    <scope>NUCLEOTIDE SEQUENCE [LARGE SCALE GENOMIC DNA]</scope>
    <source>
        <strain evidence="2 3">S276</strain>
    </source>
</reference>
<name>A0A388KDV0_CHABU</name>
<feature type="compositionally biased region" description="Basic and acidic residues" evidence="1">
    <location>
        <begin position="333"/>
        <end position="342"/>
    </location>
</feature>
<feature type="region of interest" description="Disordered" evidence="1">
    <location>
        <begin position="202"/>
        <end position="345"/>
    </location>
</feature>
<dbReference type="EMBL" id="BFEA01000097">
    <property type="protein sequence ID" value="GBG68211.1"/>
    <property type="molecule type" value="Genomic_DNA"/>
</dbReference>
<accession>A0A388KDV0</accession>
<dbReference type="Proteomes" id="UP000265515">
    <property type="component" value="Unassembled WGS sequence"/>
</dbReference>
<sequence length="483" mass="55501">MVVFQGEARNLSRAVKQDLIRAYEDGWTARKLFQPKARGGRVKFEGQNVASYVAKSKDIAIWLIKQKEMKIKLDDNKEYIVTFKPRLLKKEMQDHRIVEAESKFWIMALRVPLDAYYFLGSAVVGLFGEITEMHPPEYDRDKPKLMNVKIDMPASSISKIDDVLVIQSPEGKRWKVDIVTPYTDWCRRCRWYFHMKDRCPRNRQTEEGRSNNGERQGGHNERYKQHLESQGGGTQGVTRENAGNHASQQPSREGQGRMGEASRQEGTGRRTNLGRTSGSGGPAPRGPSQVLGGEAREATVDERDTHRSERVYKGSRDQQEEELRHTQFQVEETYSRPRRWGEAQEMEQGRTFTHPWSMREEWTQSNAQGLVNEAGPSGTPWGELGNARMHAHWQDPYSGYQEMRPGNGFQHCIAPPPRTQQIKIERPILGYPSEAYDWRNYVPQPASKGGPPPCHSRWEERGGSIRRTQKGYNGRWETGREDS</sequence>
<comment type="caution">
    <text evidence="2">The sequence shown here is derived from an EMBL/GenBank/DDBJ whole genome shotgun (WGS) entry which is preliminary data.</text>
</comment>
<protein>
    <recommendedName>
        <fullName evidence="4">DUF4283 domain-containing protein</fullName>
    </recommendedName>
</protein>
<feature type="region of interest" description="Disordered" evidence="1">
    <location>
        <begin position="441"/>
        <end position="483"/>
    </location>
</feature>
<organism evidence="2 3">
    <name type="scientific">Chara braunii</name>
    <name type="common">Braun's stonewort</name>
    <dbReference type="NCBI Taxonomy" id="69332"/>
    <lineage>
        <taxon>Eukaryota</taxon>
        <taxon>Viridiplantae</taxon>
        <taxon>Streptophyta</taxon>
        <taxon>Charophyceae</taxon>
        <taxon>Charales</taxon>
        <taxon>Characeae</taxon>
        <taxon>Chara</taxon>
    </lineage>
</organism>